<comment type="function">
    <text evidence="5">One of the proteins that surrounds the polypeptide exit tunnel on the outside of the subunit.</text>
</comment>
<keyword evidence="2 5" id="KW-0689">Ribosomal protein</keyword>
<keyword evidence="3 5" id="KW-0687">Ribonucleoprotein</keyword>
<dbReference type="Pfam" id="PF17136">
    <property type="entry name" value="ribosomal_L24"/>
    <property type="match status" value="1"/>
</dbReference>
<dbReference type="InterPro" id="IPR041988">
    <property type="entry name" value="Ribosomal_uL24_KOW"/>
</dbReference>
<dbReference type="PANTHER" id="PTHR12903">
    <property type="entry name" value="MITOCHONDRIAL RIBOSOMAL PROTEIN L24"/>
    <property type="match status" value="1"/>
</dbReference>
<dbReference type="InterPro" id="IPR014722">
    <property type="entry name" value="Rib_uL2_dom2"/>
</dbReference>
<comment type="function">
    <text evidence="5">One of two assembly initiator proteins, it binds directly to the 5'-end of the 23S rRNA, where it nucleates assembly of the 50S subunit.</text>
</comment>
<dbReference type="Gene3D" id="2.30.30.30">
    <property type="match status" value="1"/>
</dbReference>
<name>A0A0G1TRW1_9BACT</name>
<dbReference type="HAMAP" id="MF_01326_B">
    <property type="entry name" value="Ribosomal_uL24_B"/>
    <property type="match status" value="1"/>
</dbReference>
<evidence type="ECO:0000313" key="8">
    <source>
        <dbReference type="Proteomes" id="UP000034607"/>
    </source>
</evidence>
<dbReference type="InterPro" id="IPR057264">
    <property type="entry name" value="Ribosomal_uL24_C"/>
</dbReference>
<dbReference type="EMBL" id="LCNM01000002">
    <property type="protein sequence ID" value="KKU56903.1"/>
    <property type="molecule type" value="Genomic_DNA"/>
</dbReference>
<comment type="caution">
    <text evidence="7">The sequence shown here is derived from an EMBL/GenBank/DDBJ whole genome shotgun (WGS) entry which is preliminary data.</text>
</comment>
<dbReference type="GO" id="GO:1990904">
    <property type="term" value="C:ribonucleoprotein complex"/>
    <property type="evidence" value="ECO:0007669"/>
    <property type="project" value="UniProtKB-KW"/>
</dbReference>
<feature type="domain" description="KOW" evidence="6">
    <location>
        <begin position="8"/>
        <end position="35"/>
    </location>
</feature>
<dbReference type="InterPro" id="IPR003256">
    <property type="entry name" value="Ribosomal_uL24"/>
</dbReference>
<dbReference type="SMART" id="SM00739">
    <property type="entry name" value="KOW"/>
    <property type="match status" value="1"/>
</dbReference>
<accession>A0A0G1TRW1</accession>
<dbReference type="GO" id="GO:0005840">
    <property type="term" value="C:ribosome"/>
    <property type="evidence" value="ECO:0007669"/>
    <property type="project" value="UniProtKB-KW"/>
</dbReference>
<dbReference type="GO" id="GO:0019843">
    <property type="term" value="F:rRNA binding"/>
    <property type="evidence" value="ECO:0007669"/>
    <property type="project" value="UniProtKB-UniRule"/>
</dbReference>
<evidence type="ECO:0000256" key="4">
    <source>
        <dbReference type="ARBA" id="ARBA00035206"/>
    </source>
</evidence>
<gene>
    <name evidence="5" type="primary">rplX</name>
    <name evidence="7" type="ORF">UX78_C0002G0083</name>
</gene>
<dbReference type="Pfam" id="PF00467">
    <property type="entry name" value="KOW"/>
    <property type="match status" value="1"/>
</dbReference>
<evidence type="ECO:0000256" key="5">
    <source>
        <dbReference type="HAMAP-Rule" id="MF_01326"/>
    </source>
</evidence>
<dbReference type="InterPro" id="IPR005824">
    <property type="entry name" value="KOW"/>
</dbReference>
<protein>
    <recommendedName>
        <fullName evidence="4 5">Large ribosomal subunit protein uL24</fullName>
    </recommendedName>
</protein>
<dbReference type="NCBIfam" id="TIGR01079">
    <property type="entry name" value="rplX_bact"/>
    <property type="match status" value="1"/>
</dbReference>
<organism evidence="7 8">
    <name type="scientific">Candidatus Amesbacteria bacterium GW2011_GWA2_47_11</name>
    <dbReference type="NCBI Taxonomy" id="1618357"/>
    <lineage>
        <taxon>Bacteria</taxon>
        <taxon>Candidatus Amesiibacteriota</taxon>
    </lineage>
</organism>
<evidence type="ECO:0000259" key="6">
    <source>
        <dbReference type="SMART" id="SM00739"/>
    </source>
</evidence>
<dbReference type="GO" id="GO:0003735">
    <property type="term" value="F:structural constituent of ribosome"/>
    <property type="evidence" value="ECO:0007669"/>
    <property type="project" value="InterPro"/>
</dbReference>
<dbReference type="Proteomes" id="UP000034607">
    <property type="component" value="Unassembled WGS sequence"/>
</dbReference>
<reference evidence="7 8" key="1">
    <citation type="journal article" date="2015" name="Nature">
        <title>rRNA introns, odd ribosomes, and small enigmatic genomes across a large radiation of phyla.</title>
        <authorList>
            <person name="Brown C.T."/>
            <person name="Hug L.A."/>
            <person name="Thomas B.C."/>
            <person name="Sharon I."/>
            <person name="Castelle C.J."/>
            <person name="Singh A."/>
            <person name="Wilkins M.J."/>
            <person name="Williams K.H."/>
            <person name="Banfield J.F."/>
        </authorList>
    </citation>
    <scope>NUCLEOTIDE SEQUENCE [LARGE SCALE GENOMIC DNA]</scope>
</reference>
<dbReference type="CDD" id="cd06089">
    <property type="entry name" value="KOW_RPL26"/>
    <property type="match status" value="1"/>
</dbReference>
<evidence type="ECO:0000256" key="2">
    <source>
        <dbReference type="ARBA" id="ARBA00022980"/>
    </source>
</evidence>
<dbReference type="AlphaFoldDB" id="A0A0G1TRW1"/>
<proteinExistence type="inferred from homology"/>
<evidence type="ECO:0000256" key="3">
    <source>
        <dbReference type="ARBA" id="ARBA00023274"/>
    </source>
</evidence>
<keyword evidence="5" id="KW-0694">RNA-binding</keyword>
<comment type="subunit">
    <text evidence="5">Part of the 50S ribosomal subunit.</text>
</comment>
<dbReference type="SUPFAM" id="SSF50104">
    <property type="entry name" value="Translation proteins SH3-like domain"/>
    <property type="match status" value="1"/>
</dbReference>
<evidence type="ECO:0000256" key="1">
    <source>
        <dbReference type="ARBA" id="ARBA00010618"/>
    </source>
</evidence>
<evidence type="ECO:0000313" key="7">
    <source>
        <dbReference type="EMBL" id="KKU56903.1"/>
    </source>
</evidence>
<dbReference type="InterPro" id="IPR008991">
    <property type="entry name" value="Translation_prot_SH3-like_sf"/>
</dbReference>
<sequence>MKNYSKIKLKKGDLVRVTVGKDKGKQAKIERVFPKESRVLILGINQYKRHRKPQGEGRPGEILILDRPVPAANVVLVCPKCKQSTRIGYRFDAGKKIRVCRKCDADVD</sequence>
<keyword evidence="5" id="KW-0699">rRNA-binding</keyword>
<comment type="similarity">
    <text evidence="1 5">Belongs to the universal ribosomal protein uL24 family.</text>
</comment>
<dbReference type="GO" id="GO:0006412">
    <property type="term" value="P:translation"/>
    <property type="evidence" value="ECO:0007669"/>
    <property type="project" value="UniProtKB-UniRule"/>
</dbReference>